<comment type="caution">
    <text evidence="2">The sequence shown here is derived from an EMBL/GenBank/DDBJ whole genome shotgun (WGS) entry which is preliminary data.</text>
</comment>
<dbReference type="InterPro" id="IPR012341">
    <property type="entry name" value="6hp_glycosidase-like_sf"/>
</dbReference>
<gene>
    <name evidence="2" type="ORF">NKR23_g7655</name>
</gene>
<feature type="signal peptide" evidence="1">
    <location>
        <begin position="1"/>
        <end position="19"/>
    </location>
</feature>
<evidence type="ECO:0000256" key="1">
    <source>
        <dbReference type="SAM" id="SignalP"/>
    </source>
</evidence>
<organism evidence="2 3">
    <name type="scientific">Pleurostoma richardsiae</name>
    <dbReference type="NCBI Taxonomy" id="41990"/>
    <lineage>
        <taxon>Eukaryota</taxon>
        <taxon>Fungi</taxon>
        <taxon>Dikarya</taxon>
        <taxon>Ascomycota</taxon>
        <taxon>Pezizomycotina</taxon>
        <taxon>Sordariomycetes</taxon>
        <taxon>Sordariomycetidae</taxon>
        <taxon>Calosphaeriales</taxon>
        <taxon>Pleurostomataceae</taxon>
        <taxon>Pleurostoma</taxon>
    </lineage>
</organism>
<keyword evidence="2" id="KW-0378">Hydrolase</keyword>
<name>A0AA38RA11_9PEZI</name>
<reference evidence="2" key="1">
    <citation type="submission" date="2022-07" db="EMBL/GenBank/DDBJ databases">
        <title>Fungi with potential for degradation of polypropylene.</title>
        <authorList>
            <person name="Gostincar C."/>
        </authorList>
    </citation>
    <scope>NUCLEOTIDE SEQUENCE</scope>
    <source>
        <strain evidence="2">EXF-13308</strain>
    </source>
</reference>
<feature type="chain" id="PRO_5041367337" evidence="1">
    <location>
        <begin position="20"/>
        <end position="698"/>
    </location>
</feature>
<proteinExistence type="predicted"/>
<sequence>MLRLTSLLFIFTLLGEGNSCINRKNVVQAFNPRRNASSNSTPLQVGNGNFAFGVDVTGLQTFKPFGTLSTWGWHNFSLPTTPGETSVDDFTGLDWWTHDRLVNYDQPNPAEPDISNWLIQNPQRLNLGNVGFSFGEAAVDETQLDEKDQVLDMWSGNITSNFVYKGSCVTVETWAAPDSDSVGISIRSDLLSSRDLGVFFDFPYSDVNKFDAPFVGVWNATTEHSTGLKTTNKRATIAHSLGQTNYWLTVHWEGNASMSDAASGSHRYILTTLGSRELKLVASFSPYDGEAPSYDALVRGSKTWWRKYWKSGAFIDLASVDSSDALELQRRIVQSQYLMAVNSASSLPPQESGLVNNGWYGKFHLEMYFWHSMHWARWNHFDLLWRSLPKTYRNFLQSSYERARLQGYRGARWGKMTDPTGRSAPGEINSLLIWQQPHPMYFAEIEYRSFPNKATLTKWDEILSATADFMASYAFYNTSTNVYDLGPPLYPVSENTNPNSTMNPTFELAYWRFGLDVAIQWRERQGRPAPEEWTTVRDNLASLPVVDDSYAVYEGIPNMWTDNITTYDHPAMAGIYGWLPPPASGPPLNLTVVKNTADKILELWALEDSYGWDFSLLAMNSLRLGEVNQAVAYLLHPIFQFDDAGYPVGGSRVPTPYFPNGASFLLAMAMMAGGWDGSPGMHFPEGWNVKVEGFIPGL</sequence>
<evidence type="ECO:0000313" key="3">
    <source>
        <dbReference type="Proteomes" id="UP001174694"/>
    </source>
</evidence>
<dbReference type="SUPFAM" id="SSF48208">
    <property type="entry name" value="Six-hairpin glycosidases"/>
    <property type="match status" value="1"/>
</dbReference>
<dbReference type="GO" id="GO:0005975">
    <property type="term" value="P:carbohydrate metabolic process"/>
    <property type="evidence" value="ECO:0007669"/>
    <property type="project" value="InterPro"/>
</dbReference>
<dbReference type="EMBL" id="JANBVO010000024">
    <property type="protein sequence ID" value="KAJ9141908.1"/>
    <property type="molecule type" value="Genomic_DNA"/>
</dbReference>
<keyword evidence="2" id="KW-0326">Glycosidase</keyword>
<keyword evidence="1" id="KW-0732">Signal</keyword>
<dbReference type="GO" id="GO:0016798">
    <property type="term" value="F:hydrolase activity, acting on glycosyl bonds"/>
    <property type="evidence" value="ECO:0007669"/>
    <property type="project" value="UniProtKB-KW"/>
</dbReference>
<protein>
    <submittedName>
        <fullName evidence="2">Six-hairpin glycosidase-like protein</fullName>
    </submittedName>
</protein>
<dbReference type="Gene3D" id="1.50.10.10">
    <property type="match status" value="1"/>
</dbReference>
<dbReference type="AlphaFoldDB" id="A0AA38RA11"/>
<dbReference type="InterPro" id="IPR008928">
    <property type="entry name" value="6-hairpin_glycosidase_sf"/>
</dbReference>
<accession>A0AA38RA11</accession>
<keyword evidence="3" id="KW-1185">Reference proteome</keyword>
<dbReference type="Proteomes" id="UP001174694">
    <property type="component" value="Unassembled WGS sequence"/>
</dbReference>
<evidence type="ECO:0000313" key="2">
    <source>
        <dbReference type="EMBL" id="KAJ9141908.1"/>
    </source>
</evidence>